<dbReference type="GO" id="GO:0005524">
    <property type="term" value="F:ATP binding"/>
    <property type="evidence" value="ECO:0007669"/>
    <property type="project" value="TreeGrafter"/>
</dbReference>
<dbReference type="GO" id="GO:0030170">
    <property type="term" value="F:pyridoxal phosphate binding"/>
    <property type="evidence" value="ECO:0007669"/>
    <property type="project" value="TreeGrafter"/>
</dbReference>
<dbReference type="Proteomes" id="UP000288351">
    <property type="component" value="Unassembled WGS sequence"/>
</dbReference>
<sequence>MTSGPTSTNRSTGGADPDASGTPDVTLDDVREAARRLAGAAHRTPVLRSRTLDARTGTQAFLKCENFQRAGAFKFRGAYHALSRLTPEERAGGVVAYSSGNHAQAVALAARERGTRAVIVMPADAPRSKRDATAGYGAEIITYDRYTEDRVALGRRIAEERGLTLIPPYDHPHVIAGQGTTALELLDETGPLDALLVPVGGGGLMAGVATAATALAPGIRMIGVEPAAGDDTRRSLAAGHRVAVPVPRTIADGQAAETPGELTFAINRRLVDSVLLVTDDEIRTAMAFAFERLKIVVEPSGATALAALLAGHLEHPPARTGVIVSGGNIAPDRFRELLG</sequence>
<evidence type="ECO:0000256" key="4">
    <source>
        <dbReference type="ARBA" id="ARBA00012096"/>
    </source>
</evidence>
<comment type="cofactor">
    <cofactor evidence="2">
        <name>pyridoxal 5'-phosphate</name>
        <dbReference type="ChEBI" id="CHEBI:597326"/>
    </cofactor>
</comment>
<keyword evidence="6" id="KW-0456">Lyase</keyword>
<protein>
    <recommendedName>
        <fullName evidence="4">threonine ammonia-lyase</fullName>
        <ecNumber evidence="4">4.3.1.19</ecNumber>
    </recommendedName>
    <alternativeName>
        <fullName evidence="8">Threonine deaminase</fullName>
    </alternativeName>
</protein>
<dbReference type="EMBL" id="BHXC01000006">
    <property type="protein sequence ID" value="GCB91077.1"/>
    <property type="molecule type" value="Genomic_DNA"/>
</dbReference>
<dbReference type="FunFam" id="3.40.50.1100:FF:000005">
    <property type="entry name" value="Threonine dehydratase catabolic"/>
    <property type="match status" value="1"/>
</dbReference>
<evidence type="ECO:0000256" key="1">
    <source>
        <dbReference type="ARBA" id="ARBA00001274"/>
    </source>
</evidence>
<dbReference type="NCBIfam" id="NF005454">
    <property type="entry name" value="PRK07048.1"/>
    <property type="match status" value="1"/>
</dbReference>
<dbReference type="Pfam" id="PF00291">
    <property type="entry name" value="PALP"/>
    <property type="match status" value="1"/>
</dbReference>
<feature type="compositionally biased region" description="Polar residues" evidence="9">
    <location>
        <begin position="1"/>
        <end position="12"/>
    </location>
</feature>
<evidence type="ECO:0000256" key="3">
    <source>
        <dbReference type="ARBA" id="ARBA00010869"/>
    </source>
</evidence>
<dbReference type="PANTHER" id="PTHR43050:SF1">
    <property type="entry name" value="SERINE RACEMASE"/>
    <property type="match status" value="1"/>
</dbReference>
<evidence type="ECO:0000256" key="9">
    <source>
        <dbReference type="SAM" id="MobiDB-lite"/>
    </source>
</evidence>
<dbReference type="GO" id="GO:0018114">
    <property type="term" value="F:threonine racemase activity"/>
    <property type="evidence" value="ECO:0007669"/>
    <property type="project" value="TreeGrafter"/>
</dbReference>
<name>A0A059VVU8_STRNR</name>
<dbReference type="EC" id="4.3.1.19" evidence="4"/>
<dbReference type="FunFam" id="3.40.50.1100:FF:000007">
    <property type="entry name" value="L-threonine dehydratase catabolic TdcB"/>
    <property type="match status" value="1"/>
</dbReference>
<organism evidence="11 12">
    <name type="scientific">Streptomyces noursei</name>
    <name type="common">Streptomyces albulus</name>
    <dbReference type="NCBI Taxonomy" id="1971"/>
    <lineage>
        <taxon>Bacteria</taxon>
        <taxon>Bacillati</taxon>
        <taxon>Actinomycetota</taxon>
        <taxon>Actinomycetes</taxon>
        <taxon>Kitasatosporales</taxon>
        <taxon>Streptomycetaceae</taxon>
        <taxon>Streptomyces</taxon>
    </lineage>
</organism>
<evidence type="ECO:0000256" key="2">
    <source>
        <dbReference type="ARBA" id="ARBA00001933"/>
    </source>
</evidence>
<dbReference type="RefSeq" id="WP_016576178.1">
    <property type="nucleotide sequence ID" value="NZ_BHXC01000006.1"/>
</dbReference>
<evidence type="ECO:0000256" key="8">
    <source>
        <dbReference type="ARBA" id="ARBA00031427"/>
    </source>
</evidence>
<comment type="catalytic activity">
    <reaction evidence="1">
        <text>L-threonine = 2-oxobutanoate + NH4(+)</text>
        <dbReference type="Rhea" id="RHEA:22108"/>
        <dbReference type="ChEBI" id="CHEBI:16763"/>
        <dbReference type="ChEBI" id="CHEBI:28938"/>
        <dbReference type="ChEBI" id="CHEBI:57926"/>
        <dbReference type="EC" id="4.3.1.19"/>
    </reaction>
</comment>
<dbReference type="AlphaFoldDB" id="A0A059VVU8"/>
<dbReference type="GO" id="GO:0070179">
    <property type="term" value="P:D-serine biosynthetic process"/>
    <property type="evidence" value="ECO:0007669"/>
    <property type="project" value="TreeGrafter"/>
</dbReference>
<dbReference type="GO" id="GO:0004794">
    <property type="term" value="F:threonine deaminase activity"/>
    <property type="evidence" value="ECO:0007669"/>
    <property type="project" value="UniProtKB-EC"/>
</dbReference>
<dbReference type="eggNOG" id="COG1171">
    <property type="taxonomic scope" value="Bacteria"/>
</dbReference>
<dbReference type="GO" id="GO:0003941">
    <property type="term" value="F:L-serine ammonia-lyase activity"/>
    <property type="evidence" value="ECO:0007669"/>
    <property type="project" value="TreeGrafter"/>
</dbReference>
<feature type="domain" description="Tryptophan synthase beta chain-like PALP" evidence="10">
    <location>
        <begin position="41"/>
        <end position="326"/>
    </location>
</feature>
<dbReference type="InterPro" id="IPR036052">
    <property type="entry name" value="TrpB-like_PALP_sf"/>
</dbReference>
<dbReference type="CDD" id="cd01562">
    <property type="entry name" value="Thr-dehyd"/>
    <property type="match status" value="1"/>
</dbReference>
<gene>
    <name evidence="11" type="ORF">SALB_03792</name>
</gene>
<keyword evidence="5" id="KW-0663">Pyridoxal phosphate</keyword>
<feature type="region of interest" description="Disordered" evidence="9">
    <location>
        <begin position="1"/>
        <end position="25"/>
    </location>
</feature>
<dbReference type="Gene3D" id="3.40.50.1100">
    <property type="match status" value="2"/>
</dbReference>
<evidence type="ECO:0000256" key="6">
    <source>
        <dbReference type="ARBA" id="ARBA00023239"/>
    </source>
</evidence>
<dbReference type="STRING" id="68570.DC74_2994"/>
<evidence type="ECO:0000313" key="12">
    <source>
        <dbReference type="Proteomes" id="UP000288351"/>
    </source>
</evidence>
<dbReference type="InterPro" id="IPR001926">
    <property type="entry name" value="TrpB-like_PALP"/>
</dbReference>
<evidence type="ECO:0000256" key="7">
    <source>
        <dbReference type="ARBA" id="ARBA00025527"/>
    </source>
</evidence>
<comment type="caution">
    <text evidence="11">The sequence shown here is derived from an EMBL/GenBank/DDBJ whole genome shotgun (WGS) entry which is preliminary data.</text>
</comment>
<comment type="similarity">
    <text evidence="3">Belongs to the serine/threonine dehydratase family.</text>
</comment>
<accession>A0A059VVU8</accession>
<evidence type="ECO:0000313" key="11">
    <source>
        <dbReference type="EMBL" id="GCB91077.1"/>
    </source>
</evidence>
<evidence type="ECO:0000259" key="10">
    <source>
        <dbReference type="Pfam" id="PF00291"/>
    </source>
</evidence>
<proteinExistence type="inferred from homology"/>
<comment type="function">
    <text evidence="7">Catalyzes the anaerobic formation of alpha-ketobutyrate and ammonia from threonine in a two-step reaction. The first step involved a dehydration of threonine and a production of enamine intermediates (aminocrotonate), which tautomerizes to its imine form (iminobutyrate). Both intermediates are unstable and short-lived. The second step is the nonenzymatic hydrolysis of the enamine/imine intermediates to form 2-ketobutyrate and free ammonia. In the low water environment of the cell, the second step is accelerated by RidA.</text>
</comment>
<evidence type="ECO:0000256" key="5">
    <source>
        <dbReference type="ARBA" id="ARBA00022898"/>
    </source>
</evidence>
<dbReference type="SUPFAM" id="SSF53686">
    <property type="entry name" value="Tryptophan synthase beta subunit-like PLP-dependent enzymes"/>
    <property type="match status" value="1"/>
</dbReference>
<dbReference type="PANTHER" id="PTHR43050">
    <property type="entry name" value="SERINE / THREONINE RACEMASE FAMILY MEMBER"/>
    <property type="match status" value="1"/>
</dbReference>
<dbReference type="GO" id="GO:0000287">
    <property type="term" value="F:magnesium ion binding"/>
    <property type="evidence" value="ECO:0007669"/>
    <property type="project" value="TreeGrafter"/>
</dbReference>
<reference evidence="11 12" key="1">
    <citation type="journal article" date="2019" name="Microbiol. Resour. Announc.">
        <title>Draft Genome Sequence of the Most Traditional epsilon-Poly-l-Lysine Producer, Streptomyces albulus NBRC14147.</title>
        <authorList>
            <person name="Yamanaka K."/>
            <person name="Hamano Y."/>
        </authorList>
    </citation>
    <scope>NUCLEOTIDE SEQUENCE [LARGE SCALE GENOMIC DNA]</scope>
    <source>
        <strain evidence="11 12">NBRC 14147</strain>
    </source>
</reference>
<dbReference type="GO" id="GO:0030378">
    <property type="term" value="F:serine racemase activity"/>
    <property type="evidence" value="ECO:0007669"/>
    <property type="project" value="TreeGrafter"/>
</dbReference>